<keyword evidence="6 9" id="KW-0460">Magnesium</keyword>
<feature type="binding site" evidence="9">
    <location>
        <position position="96"/>
    </location>
    <ligand>
        <name>substrate</name>
    </ligand>
</feature>
<keyword evidence="2 9" id="KW-0808">Transferase</keyword>
<evidence type="ECO:0000259" key="10">
    <source>
        <dbReference type="Pfam" id="PF01467"/>
    </source>
</evidence>
<feature type="domain" description="Cytidyltransferase-like" evidence="10">
    <location>
        <begin position="10"/>
        <end position="142"/>
    </location>
</feature>
<feature type="binding site" evidence="9">
    <location>
        <position position="82"/>
    </location>
    <ligand>
        <name>substrate</name>
    </ligand>
</feature>
<keyword evidence="12" id="KW-1185">Reference proteome</keyword>
<keyword evidence="1 9" id="KW-0963">Cytoplasm</keyword>
<dbReference type="GO" id="GO:0015937">
    <property type="term" value="P:coenzyme A biosynthetic process"/>
    <property type="evidence" value="ECO:0007669"/>
    <property type="project" value="UniProtKB-UniRule"/>
</dbReference>
<comment type="subunit">
    <text evidence="9">Homohexamer.</text>
</comment>
<evidence type="ECO:0000256" key="8">
    <source>
        <dbReference type="ARBA" id="ARBA00029346"/>
    </source>
</evidence>
<evidence type="ECO:0000256" key="1">
    <source>
        <dbReference type="ARBA" id="ARBA00022490"/>
    </source>
</evidence>
<comment type="similarity">
    <text evidence="9">Belongs to the bacterial CoaD family.</text>
</comment>
<keyword evidence="7 9" id="KW-0173">Coenzyme A biosynthesis</keyword>
<keyword evidence="4 9" id="KW-0547">Nucleotide-binding</keyword>
<feature type="binding site" evidence="9">
    <location>
        <position position="21"/>
    </location>
    <ligand>
        <name>ATP</name>
        <dbReference type="ChEBI" id="CHEBI:30616"/>
    </ligand>
</feature>
<feature type="binding site" evidence="9">
    <location>
        <position position="13"/>
    </location>
    <ligand>
        <name>substrate</name>
    </ligand>
</feature>
<evidence type="ECO:0000256" key="3">
    <source>
        <dbReference type="ARBA" id="ARBA00022695"/>
    </source>
</evidence>
<sequence length="165" mass="18343">MNTEISHVVVPGTFDPITLGHLDVIRRARKMFPQVSVAVALSARKNETGTTFSLENRVEMVRASLDEAHLSDVNVYPFEGLLVQFVKSIGAQAVVKGLRAMTDFEYELQQSDLNTRMNPDIESIYVMSNPKYGFISSSVVREIASMGADVSMMVPSCVLQHLYNK</sequence>
<feature type="binding site" evidence="9">
    <location>
        <begin position="132"/>
        <end position="138"/>
    </location>
    <ligand>
        <name>ATP</name>
        <dbReference type="ChEBI" id="CHEBI:30616"/>
    </ligand>
</feature>
<dbReference type="UniPathway" id="UPA00241">
    <property type="reaction ID" value="UER00355"/>
</dbReference>
<dbReference type="InterPro" id="IPR014729">
    <property type="entry name" value="Rossmann-like_a/b/a_fold"/>
</dbReference>
<feature type="binding site" evidence="9">
    <location>
        <begin position="13"/>
        <end position="14"/>
    </location>
    <ligand>
        <name>ATP</name>
        <dbReference type="ChEBI" id="CHEBI:30616"/>
    </ligand>
</feature>
<evidence type="ECO:0000256" key="7">
    <source>
        <dbReference type="ARBA" id="ARBA00022993"/>
    </source>
</evidence>
<feature type="site" description="Transition state stabilizer" evidence="9">
    <location>
        <position position="21"/>
    </location>
</feature>
<evidence type="ECO:0000313" key="11">
    <source>
        <dbReference type="EMBL" id="EGF23903.1"/>
    </source>
</evidence>
<comment type="subcellular location">
    <subcellularLocation>
        <location evidence="9">Cytoplasm</location>
    </subcellularLocation>
</comment>
<dbReference type="GO" id="GO:0005737">
    <property type="term" value="C:cytoplasm"/>
    <property type="evidence" value="ECO:0007669"/>
    <property type="project" value="UniProtKB-SubCell"/>
</dbReference>
<evidence type="ECO:0000313" key="12">
    <source>
        <dbReference type="Proteomes" id="UP000005947"/>
    </source>
</evidence>
<comment type="catalytic activity">
    <reaction evidence="8 9">
        <text>(R)-4'-phosphopantetheine + ATP + H(+) = 3'-dephospho-CoA + diphosphate</text>
        <dbReference type="Rhea" id="RHEA:19801"/>
        <dbReference type="ChEBI" id="CHEBI:15378"/>
        <dbReference type="ChEBI" id="CHEBI:30616"/>
        <dbReference type="ChEBI" id="CHEBI:33019"/>
        <dbReference type="ChEBI" id="CHEBI:57328"/>
        <dbReference type="ChEBI" id="CHEBI:61723"/>
        <dbReference type="EC" id="2.7.7.3"/>
    </reaction>
</comment>
<dbReference type="Pfam" id="PF01467">
    <property type="entry name" value="CTP_transf_like"/>
    <property type="match status" value="1"/>
</dbReference>
<evidence type="ECO:0000256" key="9">
    <source>
        <dbReference type="HAMAP-Rule" id="MF_00151"/>
    </source>
</evidence>
<dbReference type="SUPFAM" id="SSF52374">
    <property type="entry name" value="Nucleotidylyl transferase"/>
    <property type="match status" value="1"/>
</dbReference>
<comment type="pathway">
    <text evidence="9">Cofactor biosynthesis; coenzyme A biosynthesis; CoA from (R)-pantothenate: step 4/5.</text>
</comment>
<dbReference type="EC" id="2.7.7.3" evidence="9"/>
<name>F1T5K3_9ACTN</name>
<evidence type="ECO:0000256" key="6">
    <source>
        <dbReference type="ARBA" id="ARBA00022842"/>
    </source>
</evidence>
<dbReference type="AlphaFoldDB" id="F1T5K3"/>
<keyword evidence="3 9" id="KW-0548">Nucleotidyltransferase</keyword>
<dbReference type="RefSeq" id="WP_006303039.1">
    <property type="nucleotide sequence ID" value="NZ_ACGK02000001.1"/>
</dbReference>
<dbReference type="InterPro" id="IPR004821">
    <property type="entry name" value="Cyt_trans-like"/>
</dbReference>
<gene>
    <name evidence="9 11" type="primary">coaD</name>
    <name evidence="11" type="ORF">HMPREF0091_10850</name>
</gene>
<dbReference type="eggNOG" id="COG0669">
    <property type="taxonomic scope" value="Bacteria"/>
</dbReference>
<accession>F1T5K3</accession>
<dbReference type="HAMAP" id="MF_00151">
    <property type="entry name" value="PPAT_bact"/>
    <property type="match status" value="1"/>
</dbReference>
<dbReference type="PANTHER" id="PTHR21342:SF1">
    <property type="entry name" value="PHOSPHOPANTETHEINE ADENYLYLTRANSFERASE"/>
    <property type="match status" value="1"/>
</dbReference>
<feature type="binding site" evidence="9">
    <location>
        <position position="107"/>
    </location>
    <ligand>
        <name>ATP</name>
        <dbReference type="ChEBI" id="CHEBI:30616"/>
    </ligand>
</feature>
<keyword evidence="5 9" id="KW-0067">ATP-binding</keyword>
<dbReference type="NCBIfam" id="TIGR01510">
    <property type="entry name" value="coaD_prev_kdtB"/>
    <property type="match status" value="1"/>
</dbReference>
<dbReference type="OrthoDB" id="9806661at2"/>
<evidence type="ECO:0000256" key="5">
    <source>
        <dbReference type="ARBA" id="ARBA00022840"/>
    </source>
</evidence>
<comment type="function">
    <text evidence="9">Reversibly transfers an adenylyl group from ATP to 4'-phosphopantetheine, yielding dephospho-CoA (dPCoA) and pyrophosphate.</text>
</comment>
<dbReference type="PRINTS" id="PR01020">
    <property type="entry name" value="LPSBIOSNTHSS"/>
</dbReference>
<protein>
    <recommendedName>
        <fullName evidence="9">Phosphopantetheine adenylyltransferase</fullName>
        <ecNumber evidence="9">2.7.7.3</ecNumber>
    </recommendedName>
    <alternativeName>
        <fullName evidence="9">Dephospho-CoA pyrophosphorylase</fullName>
    </alternativeName>
    <alternativeName>
        <fullName evidence="9">Pantetheine-phosphate adenylyltransferase</fullName>
        <shortName evidence="9">PPAT</shortName>
    </alternativeName>
</protein>
<reference evidence="11 12" key="1">
    <citation type="submission" date="2011-02" db="EMBL/GenBank/DDBJ databases">
        <authorList>
            <person name="Muzny D."/>
            <person name="Qin X."/>
            <person name="Buhay C."/>
            <person name="Dugan-Rocha S."/>
            <person name="Ding Y."/>
            <person name="Chen G."/>
            <person name="Hawes A."/>
            <person name="Holder M."/>
            <person name="Jhangiani S."/>
            <person name="Johnson A."/>
            <person name="Khan Z."/>
            <person name="Li Z."/>
            <person name="Liu W."/>
            <person name="Liu X."/>
            <person name="Perez L."/>
            <person name="Shen H."/>
            <person name="Wang Q."/>
            <person name="Watt J."/>
            <person name="Xi L."/>
            <person name="Xin Y."/>
            <person name="Zhou J."/>
            <person name="Deng J."/>
            <person name="Jiang H."/>
            <person name="Liu Y."/>
            <person name="Qu J."/>
            <person name="Song X.-Z."/>
            <person name="Zhang L."/>
            <person name="Villasana D."/>
            <person name="Johnson A."/>
            <person name="Liu J."/>
            <person name="Liyanage D."/>
            <person name="Lorensuhewa L."/>
            <person name="Robinson T."/>
            <person name="Song A."/>
            <person name="Song B.-B."/>
            <person name="Dinh H."/>
            <person name="Thornton R."/>
            <person name="Coyle M."/>
            <person name="Francisco L."/>
            <person name="Jackson L."/>
            <person name="Javaid M."/>
            <person name="Korchina V."/>
            <person name="Kovar C."/>
            <person name="Mata R."/>
            <person name="Mathew T."/>
            <person name="Ngo R."/>
            <person name="Nguyen L."/>
            <person name="Nguyen N."/>
            <person name="Okwuonu G."/>
            <person name="Ongeri F."/>
            <person name="Pham C."/>
            <person name="Simmons D."/>
            <person name="Wilczek-Boney K."/>
            <person name="Hale W."/>
            <person name="Jakkamsetti A."/>
            <person name="Pham P."/>
            <person name="Ruth R."/>
            <person name="San Lucas F."/>
            <person name="Warren J."/>
            <person name="Zhang J."/>
            <person name="Zhao Z."/>
            <person name="Zhou C."/>
            <person name="Zhu D."/>
            <person name="Lee S."/>
            <person name="Bess C."/>
            <person name="Blankenburg K."/>
            <person name="Forbes L."/>
            <person name="Fu Q."/>
            <person name="Gubbala S."/>
            <person name="Hirani K."/>
            <person name="Jayaseelan J.C."/>
            <person name="Lara F."/>
            <person name="Munidasa M."/>
            <person name="Palculict T."/>
            <person name="Patil S."/>
            <person name="Pu L.-L."/>
            <person name="Saada N."/>
            <person name="Tang L."/>
            <person name="Weissenberger G."/>
            <person name="Zhu Y."/>
            <person name="Hemphill L."/>
            <person name="Shang Y."/>
            <person name="Youmans B."/>
            <person name="Ayvaz T."/>
            <person name="Ross M."/>
            <person name="Santibanez J."/>
            <person name="Aqrawi P."/>
            <person name="Gross S."/>
            <person name="Joshi V."/>
            <person name="Fowler G."/>
            <person name="Nazareth L."/>
            <person name="Reid J."/>
            <person name="Worley K."/>
            <person name="Petrosino J."/>
            <person name="Highlander S."/>
            <person name="Gibbs R."/>
        </authorList>
    </citation>
    <scope>NUCLEOTIDE SEQUENCE [LARGE SCALE GENOMIC DNA]</scope>
    <source>
        <strain evidence="11 12">DSM 15829</strain>
    </source>
</reference>
<feature type="binding site" evidence="9">
    <location>
        <begin position="97"/>
        <end position="99"/>
    </location>
    <ligand>
        <name>ATP</name>
        <dbReference type="ChEBI" id="CHEBI:30616"/>
    </ligand>
</feature>
<dbReference type="EMBL" id="ACGK02000001">
    <property type="protein sequence ID" value="EGF23903.1"/>
    <property type="molecule type" value="Genomic_DNA"/>
</dbReference>
<dbReference type="GO" id="GO:0004595">
    <property type="term" value="F:pantetheine-phosphate adenylyltransferase activity"/>
    <property type="evidence" value="ECO:0007669"/>
    <property type="project" value="UniProtKB-UniRule"/>
</dbReference>
<evidence type="ECO:0000256" key="4">
    <source>
        <dbReference type="ARBA" id="ARBA00022741"/>
    </source>
</evidence>
<dbReference type="Gene3D" id="3.40.50.620">
    <property type="entry name" value="HUPs"/>
    <property type="match status" value="1"/>
</dbReference>
<proteinExistence type="inferred from homology"/>
<dbReference type="NCBIfam" id="TIGR00125">
    <property type="entry name" value="cyt_tran_rel"/>
    <property type="match status" value="1"/>
</dbReference>
<evidence type="ECO:0000256" key="2">
    <source>
        <dbReference type="ARBA" id="ARBA00022679"/>
    </source>
</evidence>
<dbReference type="GeneID" id="93210449"/>
<dbReference type="GO" id="GO:0005524">
    <property type="term" value="F:ATP binding"/>
    <property type="evidence" value="ECO:0007669"/>
    <property type="project" value="UniProtKB-KW"/>
</dbReference>
<feature type="binding site" evidence="9">
    <location>
        <position position="45"/>
    </location>
    <ligand>
        <name>substrate</name>
    </ligand>
</feature>
<dbReference type="InterPro" id="IPR001980">
    <property type="entry name" value="PPAT"/>
</dbReference>
<comment type="caution">
    <text evidence="11">The sequence shown here is derived from an EMBL/GenBank/DDBJ whole genome shotgun (WGS) entry which is preliminary data.</text>
</comment>
<dbReference type="Proteomes" id="UP000005947">
    <property type="component" value="Unassembled WGS sequence"/>
</dbReference>
<dbReference type="CDD" id="cd02163">
    <property type="entry name" value="PPAT"/>
    <property type="match status" value="1"/>
</dbReference>
<organism evidence="11 12">
    <name type="scientific">Fannyhessea vaginae DSM 15829</name>
    <dbReference type="NCBI Taxonomy" id="525256"/>
    <lineage>
        <taxon>Bacteria</taxon>
        <taxon>Bacillati</taxon>
        <taxon>Actinomycetota</taxon>
        <taxon>Coriobacteriia</taxon>
        <taxon>Coriobacteriales</taxon>
        <taxon>Atopobiaceae</taxon>
        <taxon>Fannyhessea</taxon>
    </lineage>
</organism>
<comment type="cofactor">
    <cofactor evidence="9">
        <name>Mg(2+)</name>
        <dbReference type="ChEBI" id="CHEBI:18420"/>
    </cofactor>
</comment>
<dbReference type="PANTHER" id="PTHR21342">
    <property type="entry name" value="PHOSPHOPANTETHEINE ADENYLYLTRANSFERASE"/>
    <property type="match status" value="1"/>
</dbReference>